<protein>
    <recommendedName>
        <fullName evidence="4">Secreted protein</fullName>
    </recommendedName>
</protein>
<organism evidence="2 3">
    <name type="scientific">Portunus trituberculatus</name>
    <name type="common">Swimming crab</name>
    <name type="synonym">Neptunus trituberculatus</name>
    <dbReference type="NCBI Taxonomy" id="210409"/>
    <lineage>
        <taxon>Eukaryota</taxon>
        <taxon>Metazoa</taxon>
        <taxon>Ecdysozoa</taxon>
        <taxon>Arthropoda</taxon>
        <taxon>Crustacea</taxon>
        <taxon>Multicrustacea</taxon>
        <taxon>Malacostraca</taxon>
        <taxon>Eumalacostraca</taxon>
        <taxon>Eucarida</taxon>
        <taxon>Decapoda</taxon>
        <taxon>Pleocyemata</taxon>
        <taxon>Brachyura</taxon>
        <taxon>Eubrachyura</taxon>
        <taxon>Portunoidea</taxon>
        <taxon>Portunidae</taxon>
        <taxon>Portuninae</taxon>
        <taxon>Portunus</taxon>
    </lineage>
</organism>
<evidence type="ECO:0008006" key="4">
    <source>
        <dbReference type="Google" id="ProtNLM"/>
    </source>
</evidence>
<reference evidence="2 3" key="1">
    <citation type="submission" date="2019-05" db="EMBL/GenBank/DDBJ databases">
        <title>Another draft genome of Portunus trituberculatus and its Hox gene families provides insights of decapod evolution.</title>
        <authorList>
            <person name="Jeong J.-H."/>
            <person name="Song I."/>
            <person name="Kim S."/>
            <person name="Choi T."/>
            <person name="Kim D."/>
            <person name="Ryu S."/>
            <person name="Kim W."/>
        </authorList>
    </citation>
    <scope>NUCLEOTIDE SEQUENCE [LARGE SCALE GENOMIC DNA]</scope>
    <source>
        <tissue evidence="2">Muscle</tissue>
    </source>
</reference>
<evidence type="ECO:0000313" key="3">
    <source>
        <dbReference type="Proteomes" id="UP000324222"/>
    </source>
</evidence>
<sequence length="74" mass="8012">MQESACLLGSVVVVVVAAKPEEIVCEESKEEKEHKVHGDRGSSLCDTVCPSSFALFTRLACNNTIATAHFIYVL</sequence>
<dbReference type="AlphaFoldDB" id="A0A5B7F301"/>
<proteinExistence type="predicted"/>
<comment type="caution">
    <text evidence="2">The sequence shown here is derived from an EMBL/GenBank/DDBJ whole genome shotgun (WGS) entry which is preliminary data.</text>
</comment>
<accession>A0A5B7F301</accession>
<feature type="signal peptide" evidence="1">
    <location>
        <begin position="1"/>
        <end position="18"/>
    </location>
</feature>
<gene>
    <name evidence="2" type="ORF">E2C01_034497</name>
</gene>
<dbReference type="Proteomes" id="UP000324222">
    <property type="component" value="Unassembled WGS sequence"/>
</dbReference>
<feature type="chain" id="PRO_5022710705" description="Secreted protein" evidence="1">
    <location>
        <begin position="19"/>
        <end position="74"/>
    </location>
</feature>
<keyword evidence="3" id="KW-1185">Reference proteome</keyword>
<evidence type="ECO:0000313" key="2">
    <source>
        <dbReference type="EMBL" id="MPC40922.1"/>
    </source>
</evidence>
<dbReference type="EMBL" id="VSRR010004858">
    <property type="protein sequence ID" value="MPC40922.1"/>
    <property type="molecule type" value="Genomic_DNA"/>
</dbReference>
<evidence type="ECO:0000256" key="1">
    <source>
        <dbReference type="SAM" id="SignalP"/>
    </source>
</evidence>
<name>A0A5B7F301_PORTR</name>
<keyword evidence="1" id="KW-0732">Signal</keyword>